<reference evidence="1" key="1">
    <citation type="submission" date="2021-03" db="EMBL/GenBank/DDBJ databases">
        <authorList>
            <consortium name="DOE Joint Genome Institute"/>
            <person name="Ahrendt S."/>
            <person name="Looney B.P."/>
            <person name="Miyauchi S."/>
            <person name="Morin E."/>
            <person name="Drula E."/>
            <person name="Courty P.E."/>
            <person name="Chicoki N."/>
            <person name="Fauchery L."/>
            <person name="Kohler A."/>
            <person name="Kuo A."/>
            <person name="Labutti K."/>
            <person name="Pangilinan J."/>
            <person name="Lipzen A."/>
            <person name="Riley R."/>
            <person name="Andreopoulos W."/>
            <person name="He G."/>
            <person name="Johnson J."/>
            <person name="Barry K.W."/>
            <person name="Grigoriev I.V."/>
            <person name="Nagy L."/>
            <person name="Hibbett D."/>
            <person name="Henrissat B."/>
            <person name="Matheny P.B."/>
            <person name="Labbe J."/>
            <person name="Martin F."/>
        </authorList>
    </citation>
    <scope>NUCLEOTIDE SEQUENCE</scope>
    <source>
        <strain evidence="1">HHB10654</strain>
    </source>
</reference>
<evidence type="ECO:0000313" key="2">
    <source>
        <dbReference type="Proteomes" id="UP000814140"/>
    </source>
</evidence>
<gene>
    <name evidence="1" type="ORF">BV25DRAFT_1775306</name>
</gene>
<accession>A0ACB8SK01</accession>
<reference evidence="1" key="2">
    <citation type="journal article" date="2022" name="New Phytol.">
        <title>Evolutionary transition to the ectomycorrhizal habit in the genomes of a hyperdiverse lineage of mushroom-forming fungi.</title>
        <authorList>
            <person name="Looney B."/>
            <person name="Miyauchi S."/>
            <person name="Morin E."/>
            <person name="Drula E."/>
            <person name="Courty P.E."/>
            <person name="Kohler A."/>
            <person name="Kuo A."/>
            <person name="LaButti K."/>
            <person name="Pangilinan J."/>
            <person name="Lipzen A."/>
            <person name="Riley R."/>
            <person name="Andreopoulos W."/>
            <person name="He G."/>
            <person name="Johnson J."/>
            <person name="Nolan M."/>
            <person name="Tritt A."/>
            <person name="Barry K.W."/>
            <person name="Grigoriev I.V."/>
            <person name="Nagy L.G."/>
            <person name="Hibbett D."/>
            <person name="Henrissat B."/>
            <person name="Matheny P.B."/>
            <person name="Labbe J."/>
            <person name="Martin F.M."/>
        </authorList>
    </citation>
    <scope>NUCLEOTIDE SEQUENCE</scope>
    <source>
        <strain evidence="1">HHB10654</strain>
    </source>
</reference>
<keyword evidence="2" id="KW-1185">Reference proteome</keyword>
<sequence length="264" mass="28626">PPTLNTLDAVQRTRLIRSARKLGAVLGTTPFLLESDGAMVPVNPLPTTATRMQVPAHSHSRSLPSPSTPTDPSKKSMRRLGSASPTSSVSSLPLVTPRTSVDTLPMPPSFSSKSRRSADAPRPLVLRLNAVPLSPSDPRAQAFPVTPTTAACDSAPQSPLTPTGPPRMDARRRKMARVMRTLGENVPPELVFHKASTPSLELDAGISYRLPPSPRVTTTVTDSCSLADSDAHTPRAAASERWIGEWNRQDIAQVQRELRQMRWR</sequence>
<feature type="non-terminal residue" evidence="1">
    <location>
        <position position="264"/>
    </location>
</feature>
<dbReference type="Proteomes" id="UP000814140">
    <property type="component" value="Unassembled WGS sequence"/>
</dbReference>
<name>A0ACB8SK01_9AGAM</name>
<protein>
    <submittedName>
        <fullName evidence="1">Uncharacterized protein</fullName>
    </submittedName>
</protein>
<organism evidence="1 2">
    <name type="scientific">Artomyces pyxidatus</name>
    <dbReference type="NCBI Taxonomy" id="48021"/>
    <lineage>
        <taxon>Eukaryota</taxon>
        <taxon>Fungi</taxon>
        <taxon>Dikarya</taxon>
        <taxon>Basidiomycota</taxon>
        <taxon>Agaricomycotina</taxon>
        <taxon>Agaricomycetes</taxon>
        <taxon>Russulales</taxon>
        <taxon>Auriscalpiaceae</taxon>
        <taxon>Artomyces</taxon>
    </lineage>
</organism>
<comment type="caution">
    <text evidence="1">The sequence shown here is derived from an EMBL/GenBank/DDBJ whole genome shotgun (WGS) entry which is preliminary data.</text>
</comment>
<feature type="non-terminal residue" evidence="1">
    <location>
        <position position="1"/>
    </location>
</feature>
<dbReference type="EMBL" id="MU277259">
    <property type="protein sequence ID" value="KAI0056714.1"/>
    <property type="molecule type" value="Genomic_DNA"/>
</dbReference>
<evidence type="ECO:0000313" key="1">
    <source>
        <dbReference type="EMBL" id="KAI0056714.1"/>
    </source>
</evidence>
<proteinExistence type="predicted"/>